<proteinExistence type="predicted"/>
<reference evidence="2" key="1">
    <citation type="journal article" date="2015" name="Nat. Genet.">
        <title>The genome and transcriptome of the zoonotic hookworm Ancylostoma ceylanicum identify infection-specific gene families.</title>
        <authorList>
            <person name="Schwarz E.M."/>
            <person name="Hu Y."/>
            <person name="Antoshechkin I."/>
            <person name="Miller M.M."/>
            <person name="Sternberg P.W."/>
            <person name="Aroian R.V."/>
        </authorList>
    </citation>
    <scope>NUCLEOTIDE SEQUENCE</scope>
    <source>
        <strain evidence="2">HY135</strain>
    </source>
</reference>
<comment type="caution">
    <text evidence="1">The sequence shown here is derived from an EMBL/GenBank/DDBJ whole genome shotgun (WGS) entry which is preliminary data.</text>
</comment>
<protein>
    <submittedName>
        <fullName evidence="1">Uncharacterized protein</fullName>
    </submittedName>
</protein>
<accession>A0A016UYB1</accession>
<gene>
    <name evidence="1" type="primary">Acey_s0023.g707</name>
    <name evidence="1" type="ORF">Y032_0023g707</name>
</gene>
<dbReference type="AlphaFoldDB" id="A0A016UYB1"/>
<keyword evidence="2" id="KW-1185">Reference proteome</keyword>
<name>A0A016UYB1_9BILA</name>
<dbReference type="EMBL" id="JARK01001359">
    <property type="protein sequence ID" value="EYC19772.1"/>
    <property type="molecule type" value="Genomic_DNA"/>
</dbReference>
<evidence type="ECO:0000313" key="1">
    <source>
        <dbReference type="EMBL" id="EYC19772.1"/>
    </source>
</evidence>
<sequence>MMLIIATLKWKQLGGETIRPGTVGVDGGGLSAASKSTQRDRAAHDGIVTAVTNLGFLDSCSSHLMLISKKTN</sequence>
<organism evidence="1 2">
    <name type="scientific">Ancylostoma ceylanicum</name>
    <dbReference type="NCBI Taxonomy" id="53326"/>
    <lineage>
        <taxon>Eukaryota</taxon>
        <taxon>Metazoa</taxon>
        <taxon>Ecdysozoa</taxon>
        <taxon>Nematoda</taxon>
        <taxon>Chromadorea</taxon>
        <taxon>Rhabditida</taxon>
        <taxon>Rhabditina</taxon>
        <taxon>Rhabditomorpha</taxon>
        <taxon>Strongyloidea</taxon>
        <taxon>Ancylostomatidae</taxon>
        <taxon>Ancylostomatinae</taxon>
        <taxon>Ancylostoma</taxon>
    </lineage>
</organism>
<evidence type="ECO:0000313" key="2">
    <source>
        <dbReference type="Proteomes" id="UP000024635"/>
    </source>
</evidence>
<dbReference type="Proteomes" id="UP000024635">
    <property type="component" value="Unassembled WGS sequence"/>
</dbReference>